<evidence type="ECO:0000313" key="1">
    <source>
        <dbReference type="EMBL" id="TPG32684.1"/>
    </source>
</evidence>
<comment type="caution">
    <text evidence="1">The sequence shown here is derived from an EMBL/GenBank/DDBJ whole genome shotgun (WGS) entry which is preliminary data.</text>
</comment>
<sequence length="81" mass="9024">MPRVKKPPNSARLHIDWTRCDGRGLCTELLPTLLQRDDWGYPVVRNGAREPQIPSGDLAEARIAVNRCPRLALSLITPPPS</sequence>
<dbReference type="AlphaFoldDB" id="A0A502E5R0"/>
<proteinExistence type="predicted"/>
<evidence type="ECO:0000313" key="2">
    <source>
        <dbReference type="Proteomes" id="UP000320095"/>
    </source>
</evidence>
<dbReference type="EMBL" id="RCZG01000007">
    <property type="protein sequence ID" value="TPG32684.1"/>
    <property type="molecule type" value="Genomic_DNA"/>
</dbReference>
<accession>A0A502E5R0</accession>
<dbReference type="OrthoDB" id="4741951at2"/>
<dbReference type="Proteomes" id="UP000320095">
    <property type="component" value="Unassembled WGS sequence"/>
</dbReference>
<organism evidence="1 2">
    <name type="scientific">Mycolicibacterium hodleri</name>
    <dbReference type="NCBI Taxonomy" id="49897"/>
    <lineage>
        <taxon>Bacteria</taxon>
        <taxon>Bacillati</taxon>
        <taxon>Actinomycetota</taxon>
        <taxon>Actinomycetes</taxon>
        <taxon>Mycobacteriales</taxon>
        <taxon>Mycobacteriaceae</taxon>
        <taxon>Mycolicibacterium</taxon>
    </lineage>
</organism>
<keyword evidence="2" id="KW-1185">Reference proteome</keyword>
<protein>
    <submittedName>
        <fullName evidence="1">Ferredoxin</fullName>
    </submittedName>
</protein>
<dbReference type="Gene3D" id="3.30.70.20">
    <property type="match status" value="1"/>
</dbReference>
<reference evidence="1 2" key="1">
    <citation type="journal article" date="2019" name="Environ. Microbiol.">
        <title>Species interactions and distinct microbial communities in high Arctic permafrost affected cryosols are associated with the CH4 and CO2 gas fluxes.</title>
        <authorList>
            <person name="Altshuler I."/>
            <person name="Hamel J."/>
            <person name="Turney S."/>
            <person name="Magnuson E."/>
            <person name="Levesque R."/>
            <person name="Greer C."/>
            <person name="Whyte L.G."/>
        </authorList>
    </citation>
    <scope>NUCLEOTIDE SEQUENCE [LARGE SCALE GENOMIC DNA]</scope>
    <source>
        <strain evidence="1 2">S5.20</strain>
    </source>
</reference>
<name>A0A502E5R0_9MYCO</name>
<gene>
    <name evidence="1" type="ORF">EAH80_17895</name>
</gene>
<dbReference type="Pfam" id="PF13459">
    <property type="entry name" value="Fer4_15"/>
    <property type="match status" value="1"/>
</dbReference>
<dbReference type="SUPFAM" id="SSF54862">
    <property type="entry name" value="4Fe-4S ferredoxins"/>
    <property type="match status" value="1"/>
</dbReference>